<dbReference type="Proteomes" id="UP000322873">
    <property type="component" value="Unassembled WGS sequence"/>
</dbReference>
<dbReference type="PANTHER" id="PTHR43591:SF50">
    <property type="entry name" value="METHYLTRANSFERASE DOMAIN-CONTAINING PROTEIN-RELATED"/>
    <property type="match status" value="1"/>
</dbReference>
<evidence type="ECO:0000313" key="3">
    <source>
        <dbReference type="Proteomes" id="UP000322873"/>
    </source>
</evidence>
<dbReference type="CDD" id="cd02440">
    <property type="entry name" value="AdoMet_MTases"/>
    <property type="match status" value="1"/>
</dbReference>
<gene>
    <name evidence="2" type="ORF">EYC84_003479</name>
</gene>
<accession>A0A5M9JTS4</accession>
<organism evidence="2 3">
    <name type="scientific">Monilinia fructicola</name>
    <name type="common">Brown rot fungus</name>
    <name type="synonym">Ciboria fructicola</name>
    <dbReference type="NCBI Taxonomy" id="38448"/>
    <lineage>
        <taxon>Eukaryota</taxon>
        <taxon>Fungi</taxon>
        <taxon>Dikarya</taxon>
        <taxon>Ascomycota</taxon>
        <taxon>Pezizomycotina</taxon>
        <taxon>Leotiomycetes</taxon>
        <taxon>Helotiales</taxon>
        <taxon>Sclerotiniaceae</taxon>
        <taxon>Monilinia</taxon>
    </lineage>
</organism>
<dbReference type="Gene3D" id="3.40.50.150">
    <property type="entry name" value="Vaccinia Virus protein VP39"/>
    <property type="match status" value="1"/>
</dbReference>
<dbReference type="EMBL" id="VICG01000004">
    <property type="protein sequence ID" value="KAA8572928.1"/>
    <property type="molecule type" value="Genomic_DNA"/>
</dbReference>
<sequence>MKPRRRHEISTYEAKPKLEIRRNFQTSISLRPILKMETVVQPGISEQELYLLNRRDEEEKDRLDQQSNAIRIVRHGHVLDPKIPKQNISRVADIATGTGIWLREMMGELANEGYSSPVETVGFDISAEQFPKSSAPGNKFVVWDMTTSFPEEYHNSFDVVHIRLVILAIKAEQIKDVVKNLVELLKPGGYLQWTDISHMNGLDPIHRVDDDDMSFKSQAETVFGFLAEKGYSFDPIGDAETCLRGLPVEEAYVIDSTNESYHRPEIRGMVTEWQARTTAIVIEMMLSHNGQSKEQAKMAAEMHRKKAVEAGRRGAIFKTMIATLVARKKNGDGIKDGLPAKTSLYHEETKF</sequence>
<keyword evidence="3" id="KW-1185">Reference proteome</keyword>
<evidence type="ECO:0000259" key="1">
    <source>
        <dbReference type="Pfam" id="PF08242"/>
    </source>
</evidence>
<dbReference type="SUPFAM" id="SSF53335">
    <property type="entry name" value="S-adenosyl-L-methionine-dependent methyltransferases"/>
    <property type="match status" value="1"/>
</dbReference>
<dbReference type="AlphaFoldDB" id="A0A5M9JTS4"/>
<feature type="domain" description="Methyltransferase type 12" evidence="1">
    <location>
        <begin position="93"/>
        <end position="191"/>
    </location>
</feature>
<name>A0A5M9JTS4_MONFR</name>
<reference evidence="2 3" key="1">
    <citation type="submission" date="2019-06" db="EMBL/GenBank/DDBJ databases">
        <title>Genome Sequence of the Brown Rot Fungal Pathogen Monilinia fructicola.</title>
        <authorList>
            <person name="De Miccolis Angelini R.M."/>
            <person name="Landi L."/>
            <person name="Abate D."/>
            <person name="Pollastro S."/>
            <person name="Romanazzi G."/>
            <person name="Faretra F."/>
        </authorList>
    </citation>
    <scope>NUCLEOTIDE SEQUENCE [LARGE SCALE GENOMIC DNA]</scope>
    <source>
        <strain evidence="2 3">Mfrc123</strain>
    </source>
</reference>
<protein>
    <recommendedName>
        <fullName evidence="1">Methyltransferase type 12 domain-containing protein</fullName>
    </recommendedName>
</protein>
<dbReference type="Pfam" id="PF08242">
    <property type="entry name" value="Methyltransf_12"/>
    <property type="match status" value="1"/>
</dbReference>
<comment type="caution">
    <text evidence="2">The sequence shown here is derived from an EMBL/GenBank/DDBJ whole genome shotgun (WGS) entry which is preliminary data.</text>
</comment>
<dbReference type="InterPro" id="IPR013217">
    <property type="entry name" value="Methyltransf_12"/>
</dbReference>
<proteinExistence type="predicted"/>
<dbReference type="VEuPathDB" id="FungiDB:MFRU_003g00040"/>
<dbReference type="InterPro" id="IPR029063">
    <property type="entry name" value="SAM-dependent_MTases_sf"/>
</dbReference>
<evidence type="ECO:0000313" key="2">
    <source>
        <dbReference type="EMBL" id="KAA8572928.1"/>
    </source>
</evidence>
<dbReference type="PANTHER" id="PTHR43591">
    <property type="entry name" value="METHYLTRANSFERASE"/>
    <property type="match status" value="1"/>
</dbReference>